<dbReference type="Pfam" id="PF06580">
    <property type="entry name" value="His_kinase"/>
    <property type="match status" value="1"/>
</dbReference>
<dbReference type="InterPro" id="IPR036890">
    <property type="entry name" value="HATPase_C_sf"/>
</dbReference>
<dbReference type="GO" id="GO:0016020">
    <property type="term" value="C:membrane"/>
    <property type="evidence" value="ECO:0007669"/>
    <property type="project" value="InterPro"/>
</dbReference>
<feature type="transmembrane region" description="Helical" evidence="2">
    <location>
        <begin position="81"/>
        <end position="106"/>
    </location>
</feature>
<keyword evidence="2" id="KW-1133">Transmembrane helix</keyword>
<dbReference type="PANTHER" id="PTHR34220">
    <property type="entry name" value="SENSOR HISTIDINE KINASE YPDA"/>
    <property type="match status" value="1"/>
</dbReference>
<keyword evidence="2" id="KW-0472">Membrane</keyword>
<dbReference type="PANTHER" id="PTHR34220:SF7">
    <property type="entry name" value="SENSOR HISTIDINE KINASE YPDA"/>
    <property type="match status" value="1"/>
</dbReference>
<dbReference type="RefSeq" id="WP_154176265.1">
    <property type="nucleotide sequence ID" value="NZ_WJXZ01000009.1"/>
</dbReference>
<evidence type="ECO:0000256" key="1">
    <source>
        <dbReference type="SAM" id="MobiDB-lite"/>
    </source>
</evidence>
<protein>
    <recommendedName>
        <fullName evidence="3">Signal transduction histidine kinase internal region domain-containing protein</fullName>
    </recommendedName>
</protein>
<reference evidence="4 5" key="1">
    <citation type="journal article" date="2018" name="Antonie Van Leeuwenhoek">
        <title>Larkinella terrae sp. nov., isolated from soil on Jeju Island, South Korea.</title>
        <authorList>
            <person name="Ten L.N."/>
            <person name="Jeon J."/>
            <person name="Park S.J."/>
            <person name="Park S."/>
            <person name="Lee S.Y."/>
            <person name="Kim M.K."/>
            <person name="Jung H.Y."/>
        </authorList>
    </citation>
    <scope>NUCLEOTIDE SEQUENCE [LARGE SCALE GENOMIC DNA]</scope>
    <source>
        <strain evidence="4 5">KCTC 52001</strain>
    </source>
</reference>
<feature type="transmembrane region" description="Helical" evidence="2">
    <location>
        <begin position="12"/>
        <end position="31"/>
    </location>
</feature>
<evidence type="ECO:0000259" key="3">
    <source>
        <dbReference type="Pfam" id="PF06580"/>
    </source>
</evidence>
<dbReference type="OrthoDB" id="9809908at2"/>
<feature type="transmembrane region" description="Helical" evidence="2">
    <location>
        <begin position="51"/>
        <end position="69"/>
    </location>
</feature>
<dbReference type="Proteomes" id="UP000441754">
    <property type="component" value="Unassembled WGS sequence"/>
</dbReference>
<feature type="region of interest" description="Disordered" evidence="1">
    <location>
        <begin position="288"/>
        <end position="310"/>
    </location>
</feature>
<sequence length="342" mass="39002">MNARFSYRQIAGIASVIIALLVNLPLIRLANRSQLAIFPGLPDAVFLLSRLVFHVAFTFFFIELNRYALLHKRYQSRLNLLGWYGVNFLLFLITTALFVAIMLLWYPERPILLLVTTYFRTFFVWGTALLVANFLTVLHQNRLIQAENEWLKQESLQAQLDGLRAQLNPHFLFNSLNTLSSLIREGSANTQPYLVKLSQVLRYSLQVQNRELVPFSEEMQFTNAYSFLLTMRFGNNLQIVNDLPPQASWLIPPMSLQMLIENAVKHNIVSGAKPLRINLTIDPLRNSIRVSNGNQPKPEPADGTGTGLPNLENRFRLLTGKPIEIVRSESEFSVHLPIISAI</sequence>
<dbReference type="AlphaFoldDB" id="A0A7K0EMF6"/>
<evidence type="ECO:0000313" key="5">
    <source>
        <dbReference type="Proteomes" id="UP000441754"/>
    </source>
</evidence>
<feature type="domain" description="Signal transduction histidine kinase internal region" evidence="3">
    <location>
        <begin position="158"/>
        <end position="237"/>
    </location>
</feature>
<dbReference type="Gene3D" id="3.30.565.10">
    <property type="entry name" value="Histidine kinase-like ATPase, C-terminal domain"/>
    <property type="match status" value="1"/>
</dbReference>
<comment type="caution">
    <text evidence="4">The sequence shown here is derived from an EMBL/GenBank/DDBJ whole genome shotgun (WGS) entry which is preliminary data.</text>
</comment>
<dbReference type="EMBL" id="WJXZ01000009">
    <property type="protein sequence ID" value="MRS62902.1"/>
    <property type="molecule type" value="Genomic_DNA"/>
</dbReference>
<gene>
    <name evidence="4" type="ORF">GJJ30_16505</name>
</gene>
<name>A0A7K0EMF6_9BACT</name>
<evidence type="ECO:0000313" key="4">
    <source>
        <dbReference type="EMBL" id="MRS62902.1"/>
    </source>
</evidence>
<organism evidence="4 5">
    <name type="scientific">Larkinella terrae</name>
    <dbReference type="NCBI Taxonomy" id="2025311"/>
    <lineage>
        <taxon>Bacteria</taxon>
        <taxon>Pseudomonadati</taxon>
        <taxon>Bacteroidota</taxon>
        <taxon>Cytophagia</taxon>
        <taxon>Cytophagales</taxon>
        <taxon>Spirosomataceae</taxon>
        <taxon>Larkinella</taxon>
    </lineage>
</organism>
<dbReference type="GO" id="GO:0000155">
    <property type="term" value="F:phosphorelay sensor kinase activity"/>
    <property type="evidence" value="ECO:0007669"/>
    <property type="project" value="InterPro"/>
</dbReference>
<feature type="transmembrane region" description="Helical" evidence="2">
    <location>
        <begin position="118"/>
        <end position="138"/>
    </location>
</feature>
<proteinExistence type="predicted"/>
<keyword evidence="5" id="KW-1185">Reference proteome</keyword>
<keyword evidence="2" id="KW-0812">Transmembrane</keyword>
<evidence type="ECO:0000256" key="2">
    <source>
        <dbReference type="SAM" id="Phobius"/>
    </source>
</evidence>
<accession>A0A7K0EMF6</accession>
<dbReference type="InterPro" id="IPR010559">
    <property type="entry name" value="Sig_transdc_His_kin_internal"/>
</dbReference>
<dbReference type="InterPro" id="IPR050640">
    <property type="entry name" value="Bact_2-comp_sensor_kinase"/>
</dbReference>